<dbReference type="Proteomes" id="UP000499080">
    <property type="component" value="Unassembled WGS sequence"/>
</dbReference>
<evidence type="ECO:0000313" key="2">
    <source>
        <dbReference type="Proteomes" id="UP000499080"/>
    </source>
</evidence>
<proteinExistence type="predicted"/>
<evidence type="ECO:0000313" key="1">
    <source>
        <dbReference type="EMBL" id="GBN07617.1"/>
    </source>
</evidence>
<name>A0A4Y2L182_ARAVE</name>
<sequence>MASVPMRSYSTTSLTEMPENMNKSRFVGMECFKWYERVKPKFHLYDDFEIIHWNHDEEPTRRAFCADAKDRKEIWQRIGTLYTVEEWGFAHKAGPEK</sequence>
<protein>
    <submittedName>
        <fullName evidence="1">Uncharacterized protein</fullName>
    </submittedName>
</protein>
<organism evidence="1 2">
    <name type="scientific">Araneus ventricosus</name>
    <name type="common">Orbweaver spider</name>
    <name type="synonym">Epeira ventricosa</name>
    <dbReference type="NCBI Taxonomy" id="182803"/>
    <lineage>
        <taxon>Eukaryota</taxon>
        <taxon>Metazoa</taxon>
        <taxon>Ecdysozoa</taxon>
        <taxon>Arthropoda</taxon>
        <taxon>Chelicerata</taxon>
        <taxon>Arachnida</taxon>
        <taxon>Araneae</taxon>
        <taxon>Araneomorphae</taxon>
        <taxon>Entelegynae</taxon>
        <taxon>Araneoidea</taxon>
        <taxon>Araneidae</taxon>
        <taxon>Araneus</taxon>
    </lineage>
</organism>
<keyword evidence="2" id="KW-1185">Reference proteome</keyword>
<gene>
    <name evidence="1" type="ORF">AVEN_268626_1</name>
</gene>
<comment type="caution">
    <text evidence="1">The sequence shown here is derived from an EMBL/GenBank/DDBJ whole genome shotgun (WGS) entry which is preliminary data.</text>
</comment>
<accession>A0A4Y2L182</accession>
<dbReference type="AlphaFoldDB" id="A0A4Y2L182"/>
<dbReference type="EMBL" id="BGPR01005173">
    <property type="protein sequence ID" value="GBN07617.1"/>
    <property type="molecule type" value="Genomic_DNA"/>
</dbReference>
<reference evidence="1 2" key="1">
    <citation type="journal article" date="2019" name="Sci. Rep.">
        <title>Orb-weaving spider Araneus ventricosus genome elucidates the spidroin gene catalogue.</title>
        <authorList>
            <person name="Kono N."/>
            <person name="Nakamura H."/>
            <person name="Ohtoshi R."/>
            <person name="Moran D.A.P."/>
            <person name="Shinohara A."/>
            <person name="Yoshida Y."/>
            <person name="Fujiwara M."/>
            <person name="Mori M."/>
            <person name="Tomita M."/>
            <person name="Arakawa K."/>
        </authorList>
    </citation>
    <scope>NUCLEOTIDE SEQUENCE [LARGE SCALE GENOMIC DNA]</scope>
</reference>